<comment type="subcellular location">
    <subcellularLocation>
        <location evidence="1">Membrane</location>
        <topology evidence="1">Single-pass membrane protein</topology>
    </subcellularLocation>
</comment>
<dbReference type="GO" id="GO:0016020">
    <property type="term" value="C:membrane"/>
    <property type="evidence" value="ECO:0007669"/>
    <property type="project" value="UniProtKB-SubCell"/>
</dbReference>
<dbReference type="PANTHER" id="PTHR12763">
    <property type="match status" value="1"/>
</dbReference>
<keyword evidence="4 8" id="KW-0472">Membrane</keyword>
<name>A0A8J7FED6_9GAMM</name>
<dbReference type="SMART" id="SM00271">
    <property type="entry name" value="DnaJ"/>
    <property type="match status" value="1"/>
</dbReference>
<accession>A0A8J7FED6</accession>
<feature type="transmembrane region" description="Helical" evidence="8">
    <location>
        <begin position="15"/>
        <end position="33"/>
    </location>
</feature>
<proteinExistence type="inferred from homology"/>
<protein>
    <submittedName>
        <fullName evidence="10">DnaJ domain-containing protein</fullName>
    </submittedName>
</protein>
<evidence type="ECO:0000256" key="4">
    <source>
        <dbReference type="ARBA" id="ARBA00023136"/>
    </source>
</evidence>
<feature type="transmembrane region" description="Helical" evidence="8">
    <location>
        <begin position="39"/>
        <end position="62"/>
    </location>
</feature>
<comment type="similarity">
    <text evidence="6">Belongs to the TIM14 family.</text>
</comment>
<evidence type="ECO:0000256" key="8">
    <source>
        <dbReference type="SAM" id="Phobius"/>
    </source>
</evidence>
<dbReference type="InterPro" id="IPR001623">
    <property type="entry name" value="DnaJ_domain"/>
</dbReference>
<dbReference type="Proteomes" id="UP000640333">
    <property type="component" value="Unassembled WGS sequence"/>
</dbReference>
<dbReference type="FunFam" id="1.10.287.110:FF:000001">
    <property type="entry name" value="Import inner membrane translocase subunit tim14"/>
    <property type="match status" value="1"/>
</dbReference>
<dbReference type="EMBL" id="JADEYS010000016">
    <property type="protein sequence ID" value="MBE9398542.1"/>
    <property type="molecule type" value="Genomic_DNA"/>
</dbReference>
<keyword evidence="5" id="KW-0143">Chaperone</keyword>
<evidence type="ECO:0000313" key="10">
    <source>
        <dbReference type="EMBL" id="MBE9398542.1"/>
    </source>
</evidence>
<dbReference type="CDD" id="cd06257">
    <property type="entry name" value="DnaJ"/>
    <property type="match status" value="1"/>
</dbReference>
<evidence type="ECO:0000256" key="1">
    <source>
        <dbReference type="ARBA" id="ARBA00004167"/>
    </source>
</evidence>
<evidence type="ECO:0000256" key="6">
    <source>
        <dbReference type="ARBA" id="ARBA00038105"/>
    </source>
</evidence>
<dbReference type="SUPFAM" id="SSF46565">
    <property type="entry name" value="Chaperone J-domain"/>
    <property type="match status" value="1"/>
</dbReference>
<evidence type="ECO:0000256" key="3">
    <source>
        <dbReference type="ARBA" id="ARBA00022989"/>
    </source>
</evidence>
<dbReference type="AlphaFoldDB" id="A0A8J7FED6"/>
<evidence type="ECO:0000259" key="9">
    <source>
        <dbReference type="PROSITE" id="PS50076"/>
    </source>
</evidence>
<keyword evidence="3 8" id="KW-1133">Transmembrane helix</keyword>
<evidence type="ECO:0000256" key="5">
    <source>
        <dbReference type="ARBA" id="ARBA00023186"/>
    </source>
</evidence>
<dbReference type="PANTHER" id="PTHR12763:SF28">
    <property type="entry name" value="GEO10507P1-RELATED"/>
    <property type="match status" value="1"/>
</dbReference>
<reference evidence="10" key="1">
    <citation type="submission" date="2020-10" db="EMBL/GenBank/DDBJ databases">
        <title>Bacterium isolated from coastal waters sediment.</title>
        <authorList>
            <person name="Chen R.-J."/>
            <person name="Lu D.-C."/>
            <person name="Zhu K.-L."/>
            <person name="Du Z.-J."/>
        </authorList>
    </citation>
    <scope>NUCLEOTIDE SEQUENCE</scope>
    <source>
        <strain evidence="10">N1Y112</strain>
    </source>
</reference>
<dbReference type="PROSITE" id="PS50076">
    <property type="entry name" value="DNAJ_2"/>
    <property type="match status" value="1"/>
</dbReference>
<feature type="domain" description="J" evidence="9">
    <location>
        <begin position="178"/>
        <end position="229"/>
    </location>
</feature>
<evidence type="ECO:0000313" key="11">
    <source>
        <dbReference type="Proteomes" id="UP000640333"/>
    </source>
</evidence>
<comment type="caution">
    <text evidence="10">The sequence shown here is derived from an EMBL/GenBank/DDBJ whole genome shotgun (WGS) entry which is preliminary data.</text>
</comment>
<keyword evidence="2 8" id="KW-0812">Transmembrane</keyword>
<evidence type="ECO:0000256" key="7">
    <source>
        <dbReference type="SAM" id="MobiDB-lite"/>
    </source>
</evidence>
<keyword evidence="11" id="KW-1185">Reference proteome</keyword>
<sequence>MIWIRSKPVKQRRAAVIKVITVIVTMALIYLAITGRLHWLGVLIAAVLPFMRKLLPLIIRFLPFLKHLYNQKQAGQKTAGNHSEVQTSMIRMTLDHDSGVMYGTVLTGPMQGRELGDLGEQEFIELLSQCRQQDAESARLLEAYLDKRFGDSWREDDPGQQSSQQQPSKASGAMSREEAYSILGLPSGADEQTIIDAHRRLMQKLHPDRGGSDYLAAKINQAKDLLLNS</sequence>
<gene>
    <name evidence="10" type="ORF">IOQ59_14895</name>
</gene>
<dbReference type="Pfam" id="PF00226">
    <property type="entry name" value="DnaJ"/>
    <property type="match status" value="1"/>
</dbReference>
<dbReference type="InterPro" id="IPR036869">
    <property type="entry name" value="J_dom_sf"/>
</dbReference>
<dbReference type="Gene3D" id="1.10.287.110">
    <property type="entry name" value="DnaJ domain"/>
    <property type="match status" value="1"/>
</dbReference>
<evidence type="ECO:0000256" key="2">
    <source>
        <dbReference type="ARBA" id="ARBA00022692"/>
    </source>
</evidence>
<feature type="region of interest" description="Disordered" evidence="7">
    <location>
        <begin position="152"/>
        <end position="176"/>
    </location>
</feature>
<organism evidence="10 11">
    <name type="scientific">Pontibacterium sinense</name>
    <dbReference type="NCBI Taxonomy" id="2781979"/>
    <lineage>
        <taxon>Bacteria</taxon>
        <taxon>Pseudomonadati</taxon>
        <taxon>Pseudomonadota</taxon>
        <taxon>Gammaproteobacteria</taxon>
        <taxon>Oceanospirillales</taxon>
        <taxon>Oceanospirillaceae</taxon>
        <taxon>Pontibacterium</taxon>
    </lineage>
</organism>